<reference evidence="4" key="1">
    <citation type="journal article" date="2022" name="Int. J. Syst. Evol. Microbiol.">
        <title>Genome-based, phenotypic and chemotaxonomic classification of Faecalibacterium strains: proposal of three novel species Faecalibacterium duncaniae sp. nov., Faecalibacterium hattorii sp. nov. and Faecalibacterium gallinarum sp. nov. .</title>
        <authorList>
            <person name="Sakamoto M."/>
            <person name="Sakurai N."/>
            <person name="Tanno H."/>
            <person name="Iino T."/>
            <person name="Ohkuma M."/>
            <person name="Endo A."/>
        </authorList>
    </citation>
    <scope>NUCLEOTIDE SEQUENCE</scope>
    <source>
        <strain evidence="4">JCM 17207</strain>
    </source>
</reference>
<dbReference type="PANTHER" id="PTHR34385:SF1">
    <property type="entry name" value="PEPTIDOGLYCAN L-ALANYL-D-GLUTAMATE ENDOPEPTIDASE CWLK"/>
    <property type="match status" value="1"/>
</dbReference>
<dbReference type="PANTHER" id="PTHR34385">
    <property type="entry name" value="D-ALANYL-D-ALANINE CARBOXYPEPTIDASE"/>
    <property type="match status" value="1"/>
</dbReference>
<sequence length="278" mass="30883">MEQNKQNTTPAGRPRPRLTKAQWQARRRRRILRRVRNWVLFLAACGALVALMTSGLLWVLGQARTLLAGPEDYQPVAYDLSEYIFNGDDPYLVLVNNNLPLDAETQPTLAEAAPGIQLEAEAAAAWQAMDAAAQADGVELILVSGYQDAETRQAAYDARVESYLEEGLSEEEAAQRAKTVTPAPEGNESGTGLSLELLSDGYDSLDTGFDNTEAYRWLTAYAAEYGFILRWPADRQLATGMVYQPWRWRYVGAENARAIRASGLSLEEFLALYQQNQA</sequence>
<dbReference type="InterPro" id="IPR003709">
    <property type="entry name" value="VanY-like_core_dom"/>
</dbReference>
<comment type="caution">
    <text evidence="4">The sequence shown here is derived from an EMBL/GenBank/DDBJ whole genome shotgun (WGS) entry which is preliminary data.</text>
</comment>
<gene>
    <name evidence="4" type="ORF">JCM17207_15790</name>
</gene>
<keyword evidence="2" id="KW-1133">Transmembrane helix</keyword>
<feature type="domain" description="D-alanyl-D-alanine carboxypeptidase-like core" evidence="3">
    <location>
        <begin position="116"/>
        <end position="252"/>
    </location>
</feature>
<evidence type="ECO:0000259" key="3">
    <source>
        <dbReference type="Pfam" id="PF02557"/>
    </source>
</evidence>
<keyword evidence="2" id="KW-0472">Membrane</keyword>
<dbReference type="RefSeq" id="WP_238317148.1">
    <property type="nucleotide sequence ID" value="NZ_BQKV01000053.1"/>
</dbReference>
<dbReference type="InterPro" id="IPR058193">
    <property type="entry name" value="VanY/YodJ_core_dom"/>
</dbReference>
<dbReference type="InterPro" id="IPR009045">
    <property type="entry name" value="Zn_M74/Hedgehog-like"/>
</dbReference>
<dbReference type="EMBL" id="BQKV01000053">
    <property type="protein sequence ID" value="GJN64954.1"/>
    <property type="molecule type" value="Genomic_DNA"/>
</dbReference>
<feature type="region of interest" description="Disordered" evidence="1">
    <location>
        <begin position="171"/>
        <end position="193"/>
    </location>
</feature>
<dbReference type="GO" id="GO:0008233">
    <property type="term" value="F:peptidase activity"/>
    <property type="evidence" value="ECO:0007669"/>
    <property type="project" value="InterPro"/>
</dbReference>
<evidence type="ECO:0000256" key="1">
    <source>
        <dbReference type="SAM" id="MobiDB-lite"/>
    </source>
</evidence>
<dbReference type="Pfam" id="PF02557">
    <property type="entry name" value="VanY"/>
    <property type="match status" value="1"/>
</dbReference>
<dbReference type="InterPro" id="IPR052179">
    <property type="entry name" value="DD-CPase-like"/>
</dbReference>
<dbReference type="AlphaFoldDB" id="A0AA37IZW2"/>
<dbReference type="SUPFAM" id="SSF55166">
    <property type="entry name" value="Hedgehog/DD-peptidase"/>
    <property type="match status" value="1"/>
</dbReference>
<dbReference type="CDD" id="cd14852">
    <property type="entry name" value="LD-carboxypeptidase"/>
    <property type="match status" value="1"/>
</dbReference>
<proteinExistence type="predicted"/>
<evidence type="ECO:0000313" key="5">
    <source>
        <dbReference type="Proteomes" id="UP001055185"/>
    </source>
</evidence>
<dbReference type="GO" id="GO:0006508">
    <property type="term" value="P:proteolysis"/>
    <property type="evidence" value="ECO:0007669"/>
    <property type="project" value="InterPro"/>
</dbReference>
<evidence type="ECO:0000313" key="4">
    <source>
        <dbReference type="EMBL" id="GJN64954.1"/>
    </source>
</evidence>
<feature type="region of interest" description="Disordered" evidence="1">
    <location>
        <begin position="1"/>
        <end position="21"/>
    </location>
</feature>
<organism evidence="4 5">
    <name type="scientific">Faecalibacterium gallinarum</name>
    <dbReference type="NCBI Taxonomy" id="2903556"/>
    <lineage>
        <taxon>Bacteria</taxon>
        <taxon>Bacillati</taxon>
        <taxon>Bacillota</taxon>
        <taxon>Clostridia</taxon>
        <taxon>Eubacteriales</taxon>
        <taxon>Oscillospiraceae</taxon>
        <taxon>Faecalibacterium</taxon>
    </lineage>
</organism>
<evidence type="ECO:0000256" key="2">
    <source>
        <dbReference type="SAM" id="Phobius"/>
    </source>
</evidence>
<keyword evidence="5" id="KW-1185">Reference proteome</keyword>
<protein>
    <recommendedName>
        <fullName evidence="3">D-alanyl-D-alanine carboxypeptidase-like core domain-containing protein</fullName>
    </recommendedName>
</protein>
<name>A0AA37IZW2_9FIRM</name>
<keyword evidence="2" id="KW-0812">Transmembrane</keyword>
<dbReference type="Gene3D" id="3.30.1380.10">
    <property type="match status" value="1"/>
</dbReference>
<feature type="compositionally biased region" description="Polar residues" evidence="1">
    <location>
        <begin position="1"/>
        <end position="10"/>
    </location>
</feature>
<accession>A0AA37IZW2</accession>
<feature type="transmembrane region" description="Helical" evidence="2">
    <location>
        <begin position="38"/>
        <end position="60"/>
    </location>
</feature>
<dbReference type="Proteomes" id="UP001055185">
    <property type="component" value="Unassembled WGS sequence"/>
</dbReference>